<dbReference type="SUPFAM" id="SSF74650">
    <property type="entry name" value="Galactose mutarotase-like"/>
    <property type="match status" value="1"/>
</dbReference>
<dbReference type="InterPro" id="IPR011013">
    <property type="entry name" value="Gal_mutarotase_sf_dom"/>
</dbReference>
<comment type="similarity">
    <text evidence="1">Belongs to the glycosyl hydrolase 38 family.</text>
</comment>
<organism evidence="6 7">
    <name type="scientific">Thermatribacter velox</name>
    <dbReference type="NCBI Taxonomy" id="3039681"/>
    <lineage>
        <taxon>Bacteria</taxon>
        <taxon>Pseudomonadati</taxon>
        <taxon>Atribacterota</taxon>
        <taxon>Atribacteria</taxon>
        <taxon>Atribacterales</taxon>
        <taxon>Thermatribacteraceae</taxon>
        <taxon>Thermatribacter</taxon>
    </lineage>
</organism>
<evidence type="ECO:0000313" key="6">
    <source>
        <dbReference type="EMBL" id="WZL75436.1"/>
    </source>
</evidence>
<keyword evidence="4" id="KW-0326">Glycosidase</keyword>
<gene>
    <name evidence="6" type="ORF">QBE54_07520</name>
</gene>
<dbReference type="Gene3D" id="2.70.98.30">
    <property type="entry name" value="Golgi alpha-mannosidase II, domain 4"/>
    <property type="match status" value="1"/>
</dbReference>
<evidence type="ECO:0000256" key="1">
    <source>
        <dbReference type="ARBA" id="ARBA00009792"/>
    </source>
</evidence>
<feature type="domain" description="Glycoside hydrolase family 38 central" evidence="5">
    <location>
        <begin position="286"/>
        <end position="360"/>
    </location>
</feature>
<dbReference type="RefSeq" id="WP_369017583.1">
    <property type="nucleotide sequence ID" value="NZ_CP121689.1"/>
</dbReference>
<dbReference type="Pfam" id="PF09261">
    <property type="entry name" value="Alpha-mann_mid"/>
    <property type="match status" value="1"/>
</dbReference>
<dbReference type="EMBL" id="CP121689">
    <property type="protein sequence ID" value="WZL75436.1"/>
    <property type="molecule type" value="Genomic_DNA"/>
</dbReference>
<dbReference type="InterPro" id="IPR028995">
    <property type="entry name" value="Glyco_hydro_57/38_cen_sf"/>
</dbReference>
<dbReference type="InterPro" id="IPR037094">
    <property type="entry name" value="Glyco_hydro_38_cen_sf"/>
</dbReference>
<dbReference type="SMART" id="SM00872">
    <property type="entry name" value="Alpha-mann_mid"/>
    <property type="match status" value="1"/>
</dbReference>
<dbReference type="SUPFAM" id="SSF88688">
    <property type="entry name" value="Families 57/38 glycoside transferase middle domain"/>
    <property type="match status" value="1"/>
</dbReference>
<dbReference type="SUPFAM" id="SSF88713">
    <property type="entry name" value="Glycoside hydrolase/deacetylase"/>
    <property type="match status" value="1"/>
</dbReference>
<dbReference type="InterPro" id="IPR011330">
    <property type="entry name" value="Glyco_hydro/deAcase_b/a-brl"/>
</dbReference>
<evidence type="ECO:0000259" key="5">
    <source>
        <dbReference type="SMART" id="SM00872"/>
    </source>
</evidence>
<dbReference type="InterPro" id="IPR041147">
    <property type="entry name" value="GH38_C"/>
</dbReference>
<dbReference type="PANTHER" id="PTHR46017">
    <property type="entry name" value="ALPHA-MANNOSIDASE 2C1"/>
    <property type="match status" value="1"/>
</dbReference>
<sequence>MKRKPTIHIVSHTHWDPEWYSPFREYQMRLVPLVDKLLKILEGNDRYLYFMFDGQVSALLNYLELKPENRPRIENLIKKGKLLVGPFYILPDEYMVSPEGIVRNILWGVNEAKKFGGFMPIAYLCDMAGHPSQMPQVLNLFGLDVMVAWRGVMGSLGITKSEFIWKGPDGKSKVLFLVMPFAYVNFGRLPEDWEAIVKIAADNIVMLSKFASTSNYLFMEGHDHQEPREDIPEIIDFLNKRLPDYRFIHSNLVKYADSIREELSTDIEEYEGELRATQTSFVLPGVLSSRIPLKKEIRAAEVYLERLAEPLCSLVDMMGIDCYPKEFLDLAWRIQFNNQFHDVIYGAHVDEVTDDALVRAHQVFQIAKRVAYAAGYSLANLYSRDFENNVAIVNPTPYALSGVFDFCVHFGIDESARDYVFVDESGNLIPFAIAEISKIKNYLSKRKLMDYCWKGEEIVKACISAYIDYIPPFGCKIIGVEKVENSKIGTPLEERKKELSNFLNILPSLPTKVEDPVVSGIDFMENSSLRLLFKNGSVFLEDKRSGKVYPKFGFIEDSGDRGDHYMFSPPEGNAIVTSHFGQIEKVFCSPLKTTFKIEHLLKIPKAIDPSRVRRTSETVEQKIKVFYTLRAGAEFVEIKVCFKNEAADHRLRIGFEVGEKIVSSEAEVFFDVVNRKILEKMDDAFWPEKSSSTKPKDRFVFVGDQEGGLLFVDQGWLKEYEISEDGFFYLTLLRCIGFLSVDSVPERSNAFTAPELSTPNAQYLEDFFEAEFVVFPLIEHWSKLSSYGFVDHFVKPLFFEFSGRHVGKLNSGMGLIAFNDEKILMSAFKKKENGSGWILRLWNPDKVVRSVELHLSPILKINKAFIVNALEERIASVDVEEGNVLLLEFKPKGILNVELCREEGKSS</sequence>
<protein>
    <submittedName>
        <fullName evidence="6">Glycoside hydrolase family 38 C-terminal domain-containing protein</fullName>
    </submittedName>
</protein>
<dbReference type="Gene3D" id="2.60.40.2210">
    <property type="match status" value="1"/>
</dbReference>
<dbReference type="InterPro" id="IPR015341">
    <property type="entry name" value="Glyco_hydro_38_cen"/>
</dbReference>
<evidence type="ECO:0000313" key="7">
    <source>
        <dbReference type="Proteomes" id="UP001461341"/>
    </source>
</evidence>
<accession>A0ABZ2Y8U6</accession>
<dbReference type="GO" id="GO:0016787">
    <property type="term" value="F:hydrolase activity"/>
    <property type="evidence" value="ECO:0007669"/>
    <property type="project" value="UniProtKB-KW"/>
</dbReference>
<dbReference type="InterPro" id="IPR000602">
    <property type="entry name" value="Glyco_hydro_38_N"/>
</dbReference>
<proteinExistence type="inferred from homology"/>
<dbReference type="Proteomes" id="UP001461341">
    <property type="component" value="Chromosome"/>
</dbReference>
<dbReference type="InterPro" id="IPR027291">
    <property type="entry name" value="Glyco_hydro_38_N_sf"/>
</dbReference>
<dbReference type="Gene3D" id="3.20.110.10">
    <property type="entry name" value="Glycoside hydrolase 38, N terminal domain"/>
    <property type="match status" value="1"/>
</dbReference>
<keyword evidence="3 6" id="KW-0378">Hydrolase</keyword>
<keyword evidence="7" id="KW-1185">Reference proteome</keyword>
<dbReference type="Gene3D" id="1.20.1270.50">
    <property type="entry name" value="Glycoside hydrolase family 38, central domain"/>
    <property type="match status" value="1"/>
</dbReference>
<evidence type="ECO:0000256" key="4">
    <source>
        <dbReference type="ARBA" id="ARBA00023295"/>
    </source>
</evidence>
<dbReference type="Pfam" id="PF17677">
    <property type="entry name" value="Glyco_hydro38C2"/>
    <property type="match status" value="1"/>
</dbReference>
<reference evidence="6 7" key="1">
    <citation type="submission" date="2023-03" db="EMBL/GenBank/DDBJ databases">
        <title>Novel Species.</title>
        <authorList>
            <person name="Ma S."/>
        </authorList>
    </citation>
    <scope>NUCLEOTIDE SEQUENCE [LARGE SCALE GENOMIC DNA]</scope>
    <source>
        <strain evidence="6 7">B11</strain>
    </source>
</reference>
<dbReference type="Pfam" id="PF01074">
    <property type="entry name" value="Glyco_hydro_38N"/>
    <property type="match status" value="1"/>
</dbReference>
<evidence type="ECO:0000256" key="2">
    <source>
        <dbReference type="ARBA" id="ARBA00022723"/>
    </source>
</evidence>
<name>A0ABZ2Y8U6_9BACT</name>
<evidence type="ECO:0000256" key="3">
    <source>
        <dbReference type="ARBA" id="ARBA00022801"/>
    </source>
</evidence>
<dbReference type="PANTHER" id="PTHR46017:SF2">
    <property type="entry name" value="MANNOSYLGLYCERATE HYDROLASE"/>
    <property type="match status" value="1"/>
</dbReference>
<keyword evidence="2" id="KW-0479">Metal-binding</keyword>